<keyword evidence="1" id="KW-0805">Transcription regulation</keyword>
<dbReference type="InterPro" id="IPR009057">
    <property type="entry name" value="Homeodomain-like_sf"/>
</dbReference>
<name>A0A1M5UVU0_9BURK</name>
<dbReference type="Pfam" id="PF01380">
    <property type="entry name" value="SIS"/>
    <property type="match status" value="1"/>
</dbReference>
<evidence type="ECO:0000259" key="5">
    <source>
        <dbReference type="PROSITE" id="PS51071"/>
    </source>
</evidence>
<dbReference type="GO" id="GO:0003700">
    <property type="term" value="F:DNA-binding transcription factor activity"/>
    <property type="evidence" value="ECO:0007669"/>
    <property type="project" value="InterPro"/>
</dbReference>
<dbReference type="RefSeq" id="WP_084135918.1">
    <property type="nucleotide sequence ID" value="NZ_FQXE01000004.1"/>
</dbReference>
<dbReference type="EMBL" id="FQXE01000004">
    <property type="protein sequence ID" value="SHH66988.1"/>
    <property type="molecule type" value="Genomic_DNA"/>
</dbReference>
<evidence type="ECO:0000313" key="7">
    <source>
        <dbReference type="EMBL" id="SHH66988.1"/>
    </source>
</evidence>
<dbReference type="InterPro" id="IPR046348">
    <property type="entry name" value="SIS_dom_sf"/>
</dbReference>
<gene>
    <name evidence="7" type="ORF">SAMN04488135_104129</name>
</gene>
<dbReference type="CDD" id="cd05013">
    <property type="entry name" value="SIS_RpiR"/>
    <property type="match status" value="1"/>
</dbReference>
<keyword evidence="3" id="KW-0324">Glycolysis</keyword>
<dbReference type="GO" id="GO:0097367">
    <property type="term" value="F:carbohydrate derivative binding"/>
    <property type="evidence" value="ECO:0007669"/>
    <property type="project" value="InterPro"/>
</dbReference>
<dbReference type="InterPro" id="IPR036388">
    <property type="entry name" value="WH-like_DNA-bd_sf"/>
</dbReference>
<feature type="domain" description="SIS" evidence="6">
    <location>
        <begin position="154"/>
        <end position="285"/>
    </location>
</feature>
<keyword evidence="4" id="KW-0804">Transcription</keyword>
<dbReference type="Gene3D" id="1.10.10.10">
    <property type="entry name" value="Winged helix-like DNA-binding domain superfamily/Winged helix DNA-binding domain"/>
    <property type="match status" value="1"/>
</dbReference>
<dbReference type="Proteomes" id="UP000184226">
    <property type="component" value="Unassembled WGS sequence"/>
</dbReference>
<dbReference type="PANTHER" id="PTHR30514">
    <property type="entry name" value="GLUCOKINASE"/>
    <property type="match status" value="1"/>
</dbReference>
<keyword evidence="2" id="KW-0238">DNA-binding</keyword>
<dbReference type="STRING" id="658167.SAMN04488135_104129"/>
<dbReference type="InterPro" id="IPR035472">
    <property type="entry name" value="RpiR-like_SIS"/>
</dbReference>
<evidence type="ECO:0000256" key="2">
    <source>
        <dbReference type="ARBA" id="ARBA00023125"/>
    </source>
</evidence>
<dbReference type="PROSITE" id="PS51464">
    <property type="entry name" value="SIS"/>
    <property type="match status" value="1"/>
</dbReference>
<dbReference type="InterPro" id="IPR047640">
    <property type="entry name" value="RpiR-like"/>
</dbReference>
<dbReference type="GO" id="GO:0006096">
    <property type="term" value="P:glycolytic process"/>
    <property type="evidence" value="ECO:0007669"/>
    <property type="project" value="UniProtKB-KW"/>
</dbReference>
<dbReference type="SUPFAM" id="SSF53697">
    <property type="entry name" value="SIS domain"/>
    <property type="match status" value="1"/>
</dbReference>
<evidence type="ECO:0000259" key="6">
    <source>
        <dbReference type="PROSITE" id="PS51464"/>
    </source>
</evidence>
<reference evidence="7 8" key="1">
    <citation type="submission" date="2016-11" db="EMBL/GenBank/DDBJ databases">
        <authorList>
            <person name="Jaros S."/>
            <person name="Januszkiewicz K."/>
            <person name="Wedrychowicz H."/>
        </authorList>
    </citation>
    <scope>NUCLEOTIDE SEQUENCE [LARGE SCALE GENOMIC DNA]</scope>
    <source>
        <strain evidence="7 8">CGMCC 1.10190</strain>
    </source>
</reference>
<evidence type="ECO:0000313" key="8">
    <source>
        <dbReference type="Proteomes" id="UP000184226"/>
    </source>
</evidence>
<evidence type="ECO:0000256" key="4">
    <source>
        <dbReference type="ARBA" id="ARBA00023163"/>
    </source>
</evidence>
<evidence type="ECO:0000256" key="1">
    <source>
        <dbReference type="ARBA" id="ARBA00023015"/>
    </source>
</evidence>
<dbReference type="GO" id="GO:0003677">
    <property type="term" value="F:DNA binding"/>
    <property type="evidence" value="ECO:0007669"/>
    <property type="project" value="UniProtKB-KW"/>
</dbReference>
<dbReference type="InterPro" id="IPR000281">
    <property type="entry name" value="HTH_RpiR"/>
</dbReference>
<dbReference type="OrthoDB" id="8998729at2"/>
<feature type="domain" description="HTH rpiR-type" evidence="5">
    <location>
        <begin position="31"/>
        <end position="107"/>
    </location>
</feature>
<protein>
    <submittedName>
        <fullName evidence="7">Transcriptional regulator, RpiR family</fullName>
    </submittedName>
</protein>
<dbReference type="Gene3D" id="3.40.50.10490">
    <property type="entry name" value="Glucose-6-phosphate isomerase like protein, domain 1"/>
    <property type="match status" value="1"/>
</dbReference>
<accession>A0A1M5UVU0</accession>
<dbReference type="Pfam" id="PF01418">
    <property type="entry name" value="HTH_6"/>
    <property type="match status" value="1"/>
</dbReference>
<dbReference type="SUPFAM" id="SSF46689">
    <property type="entry name" value="Homeodomain-like"/>
    <property type="match status" value="1"/>
</dbReference>
<sequence>MTKSLSASLALKGEGKRGKTNAAPKAPPHCLSVAERIAQSMSALSASHRRMADYVLARPFKVAIMSIDEFAQECDVSIATANRFARALGLPGYAQFRAQLAQGFEEALEPVERLRLERSRSATCFDVFAASLYEDQRNSELTRHSLSAEQCEKAVQAVLDASRIFIIGFGSSGFLGGLLQRGLSLHCPMVECLAGPGGVSHAARELSRMKKGDLVIAIAFPRYLADTITLAKAAKSGGITLLAITDKPTSPLAPLADICLYAHSQRQLLSNSETAALGMIEALSAAVAHQSKDSLTTAALLTESVMPWLIYRDKKDD</sequence>
<proteinExistence type="predicted"/>
<dbReference type="PROSITE" id="PS51071">
    <property type="entry name" value="HTH_RPIR"/>
    <property type="match status" value="1"/>
</dbReference>
<dbReference type="InterPro" id="IPR001347">
    <property type="entry name" value="SIS_dom"/>
</dbReference>
<evidence type="ECO:0000256" key="3">
    <source>
        <dbReference type="ARBA" id="ARBA00023152"/>
    </source>
</evidence>
<dbReference type="AlphaFoldDB" id="A0A1M5UVU0"/>
<organism evidence="7 8">
    <name type="scientific">Pollutimonas bauzanensis</name>
    <dbReference type="NCBI Taxonomy" id="658167"/>
    <lineage>
        <taxon>Bacteria</taxon>
        <taxon>Pseudomonadati</taxon>
        <taxon>Pseudomonadota</taxon>
        <taxon>Betaproteobacteria</taxon>
        <taxon>Burkholderiales</taxon>
        <taxon>Alcaligenaceae</taxon>
        <taxon>Pollutimonas</taxon>
    </lineage>
</organism>
<keyword evidence="8" id="KW-1185">Reference proteome</keyword>